<dbReference type="Gene3D" id="2.160.20.70">
    <property type="match status" value="1"/>
</dbReference>
<keyword evidence="3 6" id="KW-0717">Septation</keyword>
<evidence type="ECO:0000256" key="6">
    <source>
        <dbReference type="HAMAP-Rule" id="MF_00267"/>
    </source>
</evidence>
<feature type="domain" description="Septum formation inhibitor MinC C-terminal" evidence="8">
    <location>
        <begin position="186"/>
        <end position="287"/>
    </location>
</feature>
<reference evidence="10 11" key="1">
    <citation type="submission" date="2024-01" db="EMBL/GenBank/DDBJ databases">
        <title>The diversity of rhizobia nodulating Mimosa spp. in eleven states of Brazil covering several biomes is determined by host plant, location, and edaphic factors.</title>
        <authorList>
            <person name="Rouws L."/>
            <person name="Barauna A."/>
            <person name="Beukes C."/>
            <person name="De Faria S.M."/>
            <person name="Gross E."/>
            <person name="Dos Reis Junior F.B."/>
            <person name="Simon M."/>
            <person name="Maluk M."/>
            <person name="Odee D.W."/>
            <person name="Kenicer G."/>
            <person name="Young J.P.W."/>
            <person name="Reis V.M."/>
            <person name="Zilli J."/>
            <person name="James E.K."/>
        </authorList>
    </citation>
    <scope>NUCLEOTIDE SEQUENCE [LARGE SCALE GENOMIC DNA]</scope>
    <source>
        <strain evidence="10 11">JPY167</strain>
    </source>
</reference>
<evidence type="ECO:0000256" key="1">
    <source>
        <dbReference type="ARBA" id="ARBA00006291"/>
    </source>
</evidence>
<evidence type="ECO:0000256" key="3">
    <source>
        <dbReference type="ARBA" id="ARBA00023210"/>
    </source>
</evidence>
<keyword evidence="11" id="KW-1185">Reference proteome</keyword>
<dbReference type="InterPro" id="IPR005526">
    <property type="entry name" value="Septum_form_inhib_MinC_C"/>
</dbReference>
<evidence type="ECO:0000259" key="9">
    <source>
        <dbReference type="Pfam" id="PF05209"/>
    </source>
</evidence>
<comment type="subunit">
    <text evidence="6">Interacts with MinD and FtsZ.</text>
</comment>
<evidence type="ECO:0000256" key="2">
    <source>
        <dbReference type="ARBA" id="ARBA00022618"/>
    </source>
</evidence>
<dbReference type="Pfam" id="PF03775">
    <property type="entry name" value="MinC_C"/>
    <property type="match status" value="1"/>
</dbReference>
<dbReference type="PANTHER" id="PTHR34108">
    <property type="entry name" value="SEPTUM SITE-DETERMINING PROTEIN MINC"/>
    <property type="match status" value="1"/>
</dbReference>
<dbReference type="HAMAP" id="MF_00267">
    <property type="entry name" value="MinC"/>
    <property type="match status" value="1"/>
</dbReference>
<accession>A0ABU9RX99</accession>
<comment type="caution">
    <text evidence="10">The sequence shown here is derived from an EMBL/GenBank/DDBJ whole genome shotgun (WGS) entry which is preliminary data.</text>
</comment>
<dbReference type="Proteomes" id="UP001489897">
    <property type="component" value="Unassembled WGS sequence"/>
</dbReference>
<feature type="domain" description="Septum formation inhibitor MinC N-terminal" evidence="9">
    <location>
        <begin position="9"/>
        <end position="80"/>
    </location>
</feature>
<comment type="similarity">
    <text evidence="1 6">Belongs to the MinC family.</text>
</comment>
<evidence type="ECO:0000313" key="10">
    <source>
        <dbReference type="EMBL" id="MEM5424146.1"/>
    </source>
</evidence>
<evidence type="ECO:0000256" key="7">
    <source>
        <dbReference type="SAM" id="MobiDB-lite"/>
    </source>
</evidence>
<dbReference type="SUPFAM" id="SSF63848">
    <property type="entry name" value="Cell-division inhibitor MinC, C-terminal domain"/>
    <property type="match status" value="1"/>
</dbReference>
<name>A0ABU9RX99_9BURK</name>
<dbReference type="InterPro" id="IPR007874">
    <property type="entry name" value="MinC_N"/>
</dbReference>
<evidence type="ECO:0000259" key="8">
    <source>
        <dbReference type="Pfam" id="PF03775"/>
    </source>
</evidence>
<dbReference type="PANTHER" id="PTHR34108:SF1">
    <property type="entry name" value="SEPTUM SITE-DETERMINING PROTEIN MINC"/>
    <property type="match status" value="1"/>
</dbReference>
<keyword evidence="2 6" id="KW-0132">Cell division</keyword>
<dbReference type="NCBIfam" id="TIGR01222">
    <property type="entry name" value="minC"/>
    <property type="match status" value="1"/>
</dbReference>
<dbReference type="Pfam" id="PF05209">
    <property type="entry name" value="MinC_N"/>
    <property type="match status" value="1"/>
</dbReference>
<dbReference type="InterPro" id="IPR016098">
    <property type="entry name" value="CAP/MinC_C"/>
</dbReference>
<proteinExistence type="inferred from homology"/>
<dbReference type="EMBL" id="JAYMRV010000007">
    <property type="protein sequence ID" value="MEM5424146.1"/>
    <property type="molecule type" value="Genomic_DNA"/>
</dbReference>
<gene>
    <name evidence="6 10" type="primary">minC</name>
    <name evidence="10" type="ORF">VSR73_24150</name>
</gene>
<dbReference type="InterPro" id="IPR013033">
    <property type="entry name" value="MinC"/>
</dbReference>
<evidence type="ECO:0000256" key="5">
    <source>
        <dbReference type="ARBA" id="ARBA00025606"/>
    </source>
</evidence>
<keyword evidence="4 6" id="KW-0131">Cell cycle</keyword>
<feature type="compositionally biased region" description="Low complexity" evidence="7">
    <location>
        <begin position="110"/>
        <end position="143"/>
    </location>
</feature>
<evidence type="ECO:0000313" key="11">
    <source>
        <dbReference type="Proteomes" id="UP001489897"/>
    </source>
</evidence>
<comment type="function">
    <text evidence="5 6">Cell division inhibitor that blocks the formation of polar Z ring septums. Rapidly oscillates between the poles of the cell to destabilize FtsZ filaments that have formed before they mature into polar Z rings. Prevents FtsZ polymerization.</text>
</comment>
<protein>
    <recommendedName>
        <fullName evidence="6">Probable septum site-determining protein MinC</fullName>
    </recommendedName>
</protein>
<evidence type="ECO:0000256" key="4">
    <source>
        <dbReference type="ARBA" id="ARBA00023306"/>
    </source>
</evidence>
<sequence length="292" mass="30560">MSPKKSPYFELKSGSVDTLLFVVKTTELDAMRAELTRRFEATPEFFANDTVAIDVRRLADGEQVALGDIARLLESVRMRPVGVVAQPEQHSWAAAAGLPFLEARDRRGAGAKPAAEEGASEGEAANASASASATGSAAPHATAAQPELFTAETDPAAAEASAAATVSAAAALDAGASGTRAEPTLVIDRPLRSGQRIYAKGDVVVLGLVSNGAEVIAEGNIHIYAPLRGRALAGVHGNHDARIFCTSLEAELISIAGIYRTTEVPLADDVRGKPAQIRLEEEKLLIESLRLT</sequence>
<organism evidence="10 11">
    <name type="scientific">Paraburkholderia ferrariae</name>
    <dbReference type="NCBI Taxonomy" id="386056"/>
    <lineage>
        <taxon>Bacteria</taxon>
        <taxon>Pseudomonadati</taxon>
        <taxon>Pseudomonadota</taxon>
        <taxon>Betaproteobacteria</taxon>
        <taxon>Burkholderiales</taxon>
        <taxon>Burkholderiaceae</taxon>
        <taxon>Paraburkholderia</taxon>
    </lineage>
</organism>
<dbReference type="InterPro" id="IPR036145">
    <property type="entry name" value="MinC_C_sf"/>
</dbReference>
<dbReference type="Gene3D" id="3.30.70.260">
    <property type="match status" value="1"/>
</dbReference>
<dbReference type="RefSeq" id="WP_342948543.1">
    <property type="nucleotide sequence ID" value="NZ_JAYMRV010000007.1"/>
</dbReference>
<feature type="region of interest" description="Disordered" evidence="7">
    <location>
        <begin position="107"/>
        <end position="143"/>
    </location>
</feature>